<evidence type="ECO:0000256" key="1">
    <source>
        <dbReference type="SAM" id="Phobius"/>
    </source>
</evidence>
<feature type="transmembrane region" description="Helical" evidence="1">
    <location>
        <begin position="138"/>
        <end position="159"/>
    </location>
</feature>
<keyword evidence="1" id="KW-0812">Transmembrane</keyword>
<protein>
    <submittedName>
        <fullName evidence="2">Uncharacterized protein</fullName>
    </submittedName>
</protein>
<reference evidence="2" key="1">
    <citation type="submission" date="2021-02" db="EMBL/GenBank/DDBJ databases">
        <authorList>
            <person name="Dougan E. K."/>
            <person name="Rhodes N."/>
            <person name="Thang M."/>
            <person name="Chan C."/>
        </authorList>
    </citation>
    <scope>NUCLEOTIDE SEQUENCE</scope>
</reference>
<evidence type="ECO:0000313" key="2">
    <source>
        <dbReference type="EMBL" id="CAE7333609.1"/>
    </source>
</evidence>
<dbReference type="Proteomes" id="UP000601435">
    <property type="component" value="Unassembled WGS sequence"/>
</dbReference>
<name>A0A812NVJ5_9DINO</name>
<gene>
    <name evidence="2" type="ORF">SNEC2469_LOCUS8496</name>
</gene>
<feature type="transmembrane region" description="Helical" evidence="1">
    <location>
        <begin position="20"/>
        <end position="44"/>
    </location>
</feature>
<comment type="caution">
    <text evidence="2">The sequence shown here is derived from an EMBL/GenBank/DDBJ whole genome shotgun (WGS) entry which is preliminary data.</text>
</comment>
<sequence>MCRRYLSFVTQTANKTLADYFLLFRRCAIADVWLVVIYAIHVYFSVSLMVNNYDEATFLEVVLVFLGVSVVFLWLCDAALVTRLGSRVREASANGAVSPEKVETVINMKRLCVAVSGLGLAVYTLRFCVQLWKANESLNTFNIFLLALMLFTKVLRLLALNSFSTWLRMTAGTNARQIEELRTPLER</sequence>
<proteinExistence type="predicted"/>
<accession>A0A812NVJ5</accession>
<feature type="transmembrane region" description="Helical" evidence="1">
    <location>
        <begin position="111"/>
        <end position="132"/>
    </location>
</feature>
<dbReference type="AlphaFoldDB" id="A0A812NVJ5"/>
<dbReference type="EMBL" id="CAJNJA010013995">
    <property type="protein sequence ID" value="CAE7333609.1"/>
    <property type="molecule type" value="Genomic_DNA"/>
</dbReference>
<organism evidence="2 3">
    <name type="scientific">Symbiodinium necroappetens</name>
    <dbReference type="NCBI Taxonomy" id="1628268"/>
    <lineage>
        <taxon>Eukaryota</taxon>
        <taxon>Sar</taxon>
        <taxon>Alveolata</taxon>
        <taxon>Dinophyceae</taxon>
        <taxon>Suessiales</taxon>
        <taxon>Symbiodiniaceae</taxon>
        <taxon>Symbiodinium</taxon>
    </lineage>
</organism>
<feature type="transmembrane region" description="Helical" evidence="1">
    <location>
        <begin position="56"/>
        <end position="80"/>
    </location>
</feature>
<keyword evidence="3" id="KW-1185">Reference proteome</keyword>
<keyword evidence="1" id="KW-0472">Membrane</keyword>
<evidence type="ECO:0000313" key="3">
    <source>
        <dbReference type="Proteomes" id="UP000601435"/>
    </source>
</evidence>
<dbReference type="OrthoDB" id="424929at2759"/>
<keyword evidence="1" id="KW-1133">Transmembrane helix</keyword>